<protein>
    <submittedName>
        <fullName evidence="1">Uncharacterized protein</fullName>
    </submittedName>
</protein>
<evidence type="ECO:0000313" key="2">
    <source>
        <dbReference type="Proteomes" id="UP000095591"/>
    </source>
</evidence>
<organism evidence="1 2">
    <name type="scientific">Parabacteroides distasonis</name>
    <dbReference type="NCBI Taxonomy" id="823"/>
    <lineage>
        <taxon>Bacteria</taxon>
        <taxon>Pseudomonadati</taxon>
        <taxon>Bacteroidota</taxon>
        <taxon>Bacteroidia</taxon>
        <taxon>Bacteroidales</taxon>
        <taxon>Tannerellaceae</taxon>
        <taxon>Parabacteroides</taxon>
    </lineage>
</organism>
<name>A0A173U6R9_PARDI</name>
<sequence length="55" mass="6109">MNPPVSSVNGPILKMKPISKPFEALTYQSGLFTDKNRMFTDLICGSRKTLVLLLP</sequence>
<evidence type="ECO:0000313" key="1">
    <source>
        <dbReference type="EMBL" id="CUN10773.1"/>
    </source>
</evidence>
<accession>A0A173U6R9</accession>
<dbReference type="AlphaFoldDB" id="A0A173U6R9"/>
<dbReference type="EMBL" id="CYXP01000004">
    <property type="protein sequence ID" value="CUN10773.1"/>
    <property type="molecule type" value="Genomic_DNA"/>
</dbReference>
<dbReference type="Proteomes" id="UP000095591">
    <property type="component" value="Unassembled WGS sequence"/>
</dbReference>
<gene>
    <name evidence="1" type="ORF">ERS852429_01964</name>
</gene>
<proteinExistence type="predicted"/>
<reference evidence="1 2" key="1">
    <citation type="submission" date="2015-09" db="EMBL/GenBank/DDBJ databases">
        <authorList>
            <consortium name="Pathogen Informatics"/>
        </authorList>
    </citation>
    <scope>NUCLEOTIDE SEQUENCE [LARGE SCALE GENOMIC DNA]</scope>
    <source>
        <strain evidence="1 2">2789STDY5608872</strain>
    </source>
</reference>